<evidence type="ECO:0000313" key="1">
    <source>
        <dbReference type="EMBL" id="SNZ14508.1"/>
    </source>
</evidence>
<name>A0A285NZ69_9BACI</name>
<organism evidence="1 2">
    <name type="scientific">Terribacillus aidingensis</name>
    <dbReference type="NCBI Taxonomy" id="586416"/>
    <lineage>
        <taxon>Bacteria</taxon>
        <taxon>Bacillati</taxon>
        <taxon>Bacillota</taxon>
        <taxon>Bacilli</taxon>
        <taxon>Bacillales</taxon>
        <taxon>Bacillaceae</taxon>
        <taxon>Terribacillus</taxon>
    </lineage>
</organism>
<accession>A0A285NZ69</accession>
<dbReference type="RefSeq" id="WP_097042477.1">
    <property type="nucleotide sequence ID" value="NZ_OBEK01000003.1"/>
</dbReference>
<reference evidence="2" key="1">
    <citation type="submission" date="2017-09" db="EMBL/GenBank/DDBJ databases">
        <authorList>
            <person name="Varghese N."/>
            <person name="Submissions S."/>
        </authorList>
    </citation>
    <scope>NUCLEOTIDE SEQUENCE [LARGE SCALE GENOMIC DNA]</scope>
    <source>
        <strain evidence="2">CGMCC 1.8913</strain>
    </source>
</reference>
<keyword evidence="2" id="KW-1185">Reference proteome</keyword>
<dbReference type="OrthoDB" id="9554484at2"/>
<gene>
    <name evidence="1" type="ORF">SAMN05421503_2430</name>
</gene>
<dbReference type="AlphaFoldDB" id="A0A285NZ69"/>
<protein>
    <submittedName>
        <fullName evidence="1">Uncharacterized protein</fullName>
    </submittedName>
</protein>
<proteinExistence type="predicted"/>
<evidence type="ECO:0000313" key="2">
    <source>
        <dbReference type="Proteomes" id="UP000219356"/>
    </source>
</evidence>
<sequence>MKQADLNINLKRGMALEYREIEFQGKHGVIVLKVPIKEDTQEEIDELHRVFAEVTLNNLKRQKANEKVNPNVG</sequence>
<dbReference type="EMBL" id="OBEK01000003">
    <property type="protein sequence ID" value="SNZ14508.1"/>
    <property type="molecule type" value="Genomic_DNA"/>
</dbReference>
<dbReference type="Proteomes" id="UP000219356">
    <property type="component" value="Unassembled WGS sequence"/>
</dbReference>